<comment type="caution">
    <text evidence="1">The sequence shown here is derived from an EMBL/GenBank/DDBJ whole genome shotgun (WGS) entry which is preliminary data.</text>
</comment>
<gene>
    <name evidence="1" type="ORF">ACE02L_08610</name>
</gene>
<proteinExistence type="predicted"/>
<reference evidence="1 2" key="1">
    <citation type="submission" date="2024-09" db="EMBL/GenBank/DDBJ databases">
        <authorList>
            <person name="Zhang Y."/>
        </authorList>
    </citation>
    <scope>NUCLEOTIDE SEQUENCE [LARGE SCALE GENOMIC DNA]</scope>
    <source>
        <strain evidence="1 2">SH314</strain>
    </source>
</reference>
<accession>A0ABV4VUM2</accession>
<evidence type="ECO:0000313" key="2">
    <source>
        <dbReference type="Proteomes" id="UP001576726"/>
    </source>
</evidence>
<organism evidence="1 2">
    <name type="scientific">Shewanella seohaensis</name>
    <dbReference type="NCBI Taxonomy" id="755175"/>
    <lineage>
        <taxon>Bacteria</taxon>
        <taxon>Pseudomonadati</taxon>
        <taxon>Pseudomonadota</taxon>
        <taxon>Gammaproteobacteria</taxon>
        <taxon>Alteromonadales</taxon>
        <taxon>Shewanellaceae</taxon>
        <taxon>Shewanella</taxon>
    </lineage>
</organism>
<evidence type="ECO:0000313" key="1">
    <source>
        <dbReference type="EMBL" id="MFB2652800.1"/>
    </source>
</evidence>
<dbReference type="Proteomes" id="UP001576726">
    <property type="component" value="Unassembled WGS sequence"/>
</dbReference>
<name>A0ABV4VUM2_9GAMM</name>
<keyword evidence="2" id="KW-1185">Reference proteome</keyword>
<sequence>MNTPLKSSGEKGVFNKYDWVREADNKLISAKLLKESAAKKRIEFERLKSDKEKQKERPNSKEVFEILNVVESTNKSSILLLGYALELLLKSGVVSLLIYAPKALLEKKVKAYSHNLLEIALDLHIELSKEEHDLLETLSSYIIRETRYPVTPESLDDYCSKTNDITSFVSNYKNFELGLSLYKKLRELIDSIDGTPEDIKFHTRMEMEENGYVIFRIGGRLPPVFIIKYCQTQVDSETAALSTVRDLLLEKNKVNKTIHSHLMEVSWDTASFFIVGGKRGLTKHLRVIPNA</sequence>
<protein>
    <submittedName>
        <fullName evidence="1">Uncharacterized protein</fullName>
    </submittedName>
</protein>
<dbReference type="RefSeq" id="WP_374918958.1">
    <property type="nucleotide sequence ID" value="NZ_JBHFGJ010000003.1"/>
</dbReference>
<dbReference type="EMBL" id="JBHFGJ010000003">
    <property type="protein sequence ID" value="MFB2652800.1"/>
    <property type="molecule type" value="Genomic_DNA"/>
</dbReference>